<comment type="caution">
    <text evidence="1">The sequence shown here is derived from an EMBL/GenBank/DDBJ whole genome shotgun (WGS) entry which is preliminary data.</text>
</comment>
<organism evidence="1 2">
    <name type="scientific">Racocetra fulgida</name>
    <dbReference type="NCBI Taxonomy" id="60492"/>
    <lineage>
        <taxon>Eukaryota</taxon>
        <taxon>Fungi</taxon>
        <taxon>Fungi incertae sedis</taxon>
        <taxon>Mucoromycota</taxon>
        <taxon>Glomeromycotina</taxon>
        <taxon>Glomeromycetes</taxon>
        <taxon>Diversisporales</taxon>
        <taxon>Gigasporaceae</taxon>
        <taxon>Racocetra</taxon>
    </lineage>
</organism>
<gene>
    <name evidence="1" type="ORF">RFULGI_LOCUS563</name>
</gene>
<accession>A0A9N8YZJ8</accession>
<name>A0A9N8YZJ8_9GLOM</name>
<dbReference type="AlphaFoldDB" id="A0A9N8YZJ8"/>
<keyword evidence="2" id="KW-1185">Reference proteome</keyword>
<proteinExistence type="predicted"/>
<dbReference type="Proteomes" id="UP000789396">
    <property type="component" value="Unassembled WGS sequence"/>
</dbReference>
<dbReference type="OrthoDB" id="10264738at2759"/>
<evidence type="ECO:0000313" key="2">
    <source>
        <dbReference type="Proteomes" id="UP000789396"/>
    </source>
</evidence>
<reference evidence="1" key="1">
    <citation type="submission" date="2021-06" db="EMBL/GenBank/DDBJ databases">
        <authorList>
            <person name="Kallberg Y."/>
            <person name="Tangrot J."/>
            <person name="Rosling A."/>
        </authorList>
    </citation>
    <scope>NUCLEOTIDE SEQUENCE</scope>
    <source>
        <strain evidence="1">IN212</strain>
    </source>
</reference>
<sequence>NLETSRALGDFEFKQNPKLFPQEQLVTGKTCEDLVDYCLARDSVGIGSYNNMTVIVAGFLHKRTETEWYEWIAKRYEEKGSEFKW</sequence>
<evidence type="ECO:0000313" key="1">
    <source>
        <dbReference type="EMBL" id="CAG8458231.1"/>
    </source>
</evidence>
<dbReference type="EMBL" id="CAJVPZ010000237">
    <property type="protein sequence ID" value="CAG8458231.1"/>
    <property type="molecule type" value="Genomic_DNA"/>
</dbReference>
<feature type="non-terminal residue" evidence="1">
    <location>
        <position position="1"/>
    </location>
</feature>
<protein>
    <submittedName>
        <fullName evidence="1">14397_t:CDS:1</fullName>
    </submittedName>
</protein>